<feature type="region of interest" description="Disordered" evidence="1">
    <location>
        <begin position="1"/>
        <end position="49"/>
    </location>
</feature>
<dbReference type="Proteomes" id="UP000307517">
    <property type="component" value="Unassembled WGS sequence"/>
</dbReference>
<evidence type="ECO:0000256" key="1">
    <source>
        <dbReference type="SAM" id="MobiDB-lite"/>
    </source>
</evidence>
<protein>
    <submittedName>
        <fullName evidence="2">Acetyltransferase</fullName>
    </submittedName>
</protein>
<gene>
    <name evidence="2" type="ORF">E6L36_06605</name>
</gene>
<proteinExistence type="predicted"/>
<dbReference type="AlphaFoldDB" id="A0AB74IE95"/>
<accession>A0AB74IE95</accession>
<sequence>MHAITRSPAQKPACKDLSRNGQSPAITSEVTYTPTSKRAGSRSQNKNVN</sequence>
<dbReference type="AntiFam" id="ANF00266">
    <property type="entry name" value="DNA repeat translations related to WP_020751851.1"/>
</dbReference>
<comment type="caution">
    <text evidence="2">The sequence shown here is derived from an EMBL/GenBank/DDBJ whole genome shotgun (WGS) entry which is preliminary data.</text>
</comment>
<evidence type="ECO:0000313" key="2">
    <source>
        <dbReference type="EMBL" id="THC80096.1"/>
    </source>
</evidence>
<organism evidence="2 3">
    <name type="scientific">Lacticaseibacillus rhamnosus</name>
    <name type="common">Lactobacillus rhamnosus</name>
    <dbReference type="NCBI Taxonomy" id="47715"/>
    <lineage>
        <taxon>Bacteria</taxon>
        <taxon>Bacillati</taxon>
        <taxon>Bacillota</taxon>
        <taxon>Bacilli</taxon>
        <taxon>Lactobacillales</taxon>
        <taxon>Lactobacillaceae</taxon>
        <taxon>Lacticaseibacillus</taxon>
    </lineage>
</organism>
<reference evidence="2 3" key="1">
    <citation type="submission" date="2019-04" db="EMBL/GenBank/DDBJ databases">
        <title>Genome Announcement to Ensure Probiotic Safety of Lactobacillus rhamnosus UBLR-58.</title>
        <authorList>
            <person name="Sulthana A."/>
            <person name="Lakshmi S.G."/>
            <person name="Madempudi R.S."/>
        </authorList>
    </citation>
    <scope>NUCLEOTIDE SEQUENCE [LARGE SCALE GENOMIC DNA]</scope>
    <source>
        <strain evidence="2 3">UBLR-58</strain>
    </source>
</reference>
<evidence type="ECO:0000313" key="3">
    <source>
        <dbReference type="Proteomes" id="UP000307517"/>
    </source>
</evidence>
<dbReference type="NCBIfam" id="NF040509">
    <property type="entry name" value="Lacto_palin_RPT"/>
    <property type="match status" value="1"/>
</dbReference>
<dbReference type="EMBL" id="SSHM01000001">
    <property type="protein sequence ID" value="THC80096.1"/>
    <property type="molecule type" value="Genomic_DNA"/>
</dbReference>
<feature type="compositionally biased region" description="Polar residues" evidence="1">
    <location>
        <begin position="19"/>
        <end position="49"/>
    </location>
</feature>
<name>A0AB74IE95_LACRH</name>